<dbReference type="EMBL" id="JASGBI010000002">
    <property type="protein sequence ID" value="MDI9240832.1"/>
    <property type="molecule type" value="Genomic_DNA"/>
</dbReference>
<keyword evidence="1 4" id="KW-0378">Hydrolase</keyword>
<dbReference type="GO" id="GO:0016787">
    <property type="term" value="F:hydrolase activity"/>
    <property type="evidence" value="ECO:0007669"/>
    <property type="project" value="UniProtKB-KW"/>
</dbReference>
<dbReference type="InterPro" id="IPR001375">
    <property type="entry name" value="Peptidase_S9_cat"/>
</dbReference>
<feature type="signal peptide" evidence="2">
    <location>
        <begin position="1"/>
        <end position="21"/>
    </location>
</feature>
<evidence type="ECO:0000259" key="3">
    <source>
        <dbReference type="Pfam" id="PF00326"/>
    </source>
</evidence>
<keyword evidence="2" id="KW-0732">Signal</keyword>
<dbReference type="SUPFAM" id="SSF82171">
    <property type="entry name" value="DPP6 N-terminal domain-like"/>
    <property type="match status" value="1"/>
</dbReference>
<evidence type="ECO:0000313" key="5">
    <source>
        <dbReference type="Proteomes" id="UP001321580"/>
    </source>
</evidence>
<dbReference type="EC" id="3.4.-.-" evidence="4"/>
<evidence type="ECO:0000313" key="4">
    <source>
        <dbReference type="EMBL" id="MDI9240832.1"/>
    </source>
</evidence>
<comment type="caution">
    <text evidence="4">The sequence shown here is derived from an EMBL/GenBank/DDBJ whole genome shotgun (WGS) entry which is preliminary data.</text>
</comment>
<evidence type="ECO:0000256" key="1">
    <source>
        <dbReference type="ARBA" id="ARBA00022801"/>
    </source>
</evidence>
<feature type="chain" id="PRO_5045369219" evidence="2">
    <location>
        <begin position="22"/>
        <end position="664"/>
    </location>
</feature>
<organism evidence="4 5">
    <name type="scientific">Lysobacter stagni</name>
    <dbReference type="NCBI Taxonomy" id="3045172"/>
    <lineage>
        <taxon>Bacteria</taxon>
        <taxon>Pseudomonadati</taxon>
        <taxon>Pseudomonadota</taxon>
        <taxon>Gammaproteobacteria</taxon>
        <taxon>Lysobacterales</taxon>
        <taxon>Lysobacteraceae</taxon>
        <taxon>Lysobacter</taxon>
    </lineage>
</organism>
<accession>A0ABT6XL06</accession>
<proteinExistence type="predicted"/>
<name>A0ABT6XL06_9GAMM</name>
<feature type="domain" description="Peptidase S9 prolyl oligopeptidase catalytic" evidence="3">
    <location>
        <begin position="440"/>
        <end position="649"/>
    </location>
</feature>
<sequence>MKAIAVLATLLAFAPAGNVVAGDVNVAAYTKRDQFTDLKISPNGDYLAATVPMEDRTVLVVIDKATDKIIGNFAPPQNNHVDDFRWVNPQRLLIGLARKYGSLENPMPTGELFAMNADGSAKELLLGQRIDDGGLGTHIKPKKDNEKIWGFPVDVPGVGDRTTLISAQKYASDDPYSSVERLDLYSGRMLRIASAPIRNARFATDNQGRVRFAWGSGTDNVRHLFYRADDDAAWETLRVEQKDGLFEYPVGFSADDATVYLRVEQPNGPDAIVTMDLATRKRTEVLRDDDVDPADILYRNGTRIPVGVRFIDGRPRTAFFDPASQEARLQRSLEGAFQGDAVEITSQTSDGSKALVQVYSDRNPGDFYLFDVKSLKAAHVLSRRQWFDPEQQATMKPVTVRARDGLMLHGYVTTPKGSDGKTLPMVVLPHGGPFGVQDAWGFDTEAQMLAAAGYAVLQLNYRGSGGYGQPFQQAGGREWGGKMQDDLTDATHWAIAEGIADAKRVCLYGGSYGGYASLMGVAKEPDLYRCAVGYVGVYDLPKMQADDKRTLVRWGNWSQEWVGRSEDLGAVSPNRLAQRIKVPVFLAAGGEDERAPIEHSRMMERALRSANVPVETLYYPNEGHGFFIEEHRREFYTRLLAFLSKNLGGGVAATGGGTAEKGAK</sequence>
<gene>
    <name evidence="4" type="ORF">QLQ15_18170</name>
</gene>
<dbReference type="PANTHER" id="PTHR42776">
    <property type="entry name" value="SERINE PEPTIDASE S9 FAMILY MEMBER"/>
    <property type="match status" value="1"/>
</dbReference>
<dbReference type="InterPro" id="IPR029058">
    <property type="entry name" value="AB_hydrolase_fold"/>
</dbReference>
<dbReference type="RefSeq" id="WP_283214306.1">
    <property type="nucleotide sequence ID" value="NZ_JASGBI010000002.1"/>
</dbReference>
<dbReference type="Pfam" id="PF00326">
    <property type="entry name" value="Peptidase_S9"/>
    <property type="match status" value="1"/>
</dbReference>
<reference evidence="4 5" key="1">
    <citation type="submission" date="2023-05" db="EMBL/GenBank/DDBJ databases">
        <title>Lysobacter sp. strain LF1 Genome sequencing and assembly.</title>
        <authorList>
            <person name="Jung Y."/>
        </authorList>
    </citation>
    <scope>NUCLEOTIDE SEQUENCE [LARGE SCALE GENOMIC DNA]</scope>
    <source>
        <strain evidence="4 5">LF1</strain>
    </source>
</reference>
<dbReference type="Gene3D" id="3.40.50.1820">
    <property type="entry name" value="alpha/beta hydrolase"/>
    <property type="match status" value="1"/>
</dbReference>
<keyword evidence="5" id="KW-1185">Reference proteome</keyword>
<protein>
    <submittedName>
        <fullName evidence="4">S9 family peptidase</fullName>
        <ecNumber evidence="4">3.4.-.-</ecNumber>
    </submittedName>
</protein>
<dbReference type="Proteomes" id="UP001321580">
    <property type="component" value="Unassembled WGS sequence"/>
</dbReference>
<dbReference type="SUPFAM" id="SSF53474">
    <property type="entry name" value="alpha/beta-Hydrolases"/>
    <property type="match status" value="1"/>
</dbReference>
<evidence type="ECO:0000256" key="2">
    <source>
        <dbReference type="SAM" id="SignalP"/>
    </source>
</evidence>
<dbReference type="PANTHER" id="PTHR42776:SF27">
    <property type="entry name" value="DIPEPTIDYL PEPTIDASE FAMILY MEMBER 6"/>
    <property type="match status" value="1"/>
</dbReference>